<feature type="transmembrane region" description="Helical" evidence="1">
    <location>
        <begin position="31"/>
        <end position="58"/>
    </location>
</feature>
<keyword evidence="3" id="KW-1185">Reference proteome</keyword>
<dbReference type="EMBL" id="LGRX02019538">
    <property type="protein sequence ID" value="KAK3258415.1"/>
    <property type="molecule type" value="Genomic_DNA"/>
</dbReference>
<dbReference type="AlphaFoldDB" id="A0AAE0FEW0"/>
<keyword evidence="1" id="KW-1133">Transmembrane helix</keyword>
<evidence type="ECO:0000256" key="1">
    <source>
        <dbReference type="SAM" id="Phobius"/>
    </source>
</evidence>
<comment type="caution">
    <text evidence="2">The sequence shown here is derived from an EMBL/GenBank/DDBJ whole genome shotgun (WGS) entry which is preliminary data.</text>
</comment>
<reference evidence="2 3" key="1">
    <citation type="journal article" date="2015" name="Genome Biol. Evol.">
        <title>Comparative Genomics of a Bacterivorous Green Alga Reveals Evolutionary Causalities and Consequences of Phago-Mixotrophic Mode of Nutrition.</title>
        <authorList>
            <person name="Burns J.A."/>
            <person name="Paasch A."/>
            <person name="Narechania A."/>
            <person name="Kim E."/>
        </authorList>
    </citation>
    <scope>NUCLEOTIDE SEQUENCE [LARGE SCALE GENOMIC DNA]</scope>
    <source>
        <strain evidence="2 3">PLY_AMNH</strain>
    </source>
</reference>
<proteinExistence type="predicted"/>
<feature type="transmembrane region" description="Helical" evidence="1">
    <location>
        <begin position="96"/>
        <end position="117"/>
    </location>
</feature>
<keyword evidence="1" id="KW-0812">Transmembrane</keyword>
<sequence>VQQQAEEERQKISAQGARTFDWHSATWTCGISVVVVLALQHIIGLPALSSLLLGLTFVLAPVELFGDGGAVGLCLGVYLMIACIQGLWAWGWGWWMIWMSIGLLLLVFGFGFNPLVITLRMAAAAQTHVIPPAPYAPGDFTLALFHQRMPLSKRGVG</sequence>
<feature type="non-terminal residue" evidence="2">
    <location>
        <position position="1"/>
    </location>
</feature>
<organism evidence="2 3">
    <name type="scientific">Cymbomonas tetramitiformis</name>
    <dbReference type="NCBI Taxonomy" id="36881"/>
    <lineage>
        <taxon>Eukaryota</taxon>
        <taxon>Viridiplantae</taxon>
        <taxon>Chlorophyta</taxon>
        <taxon>Pyramimonadophyceae</taxon>
        <taxon>Pyramimonadales</taxon>
        <taxon>Pyramimonadaceae</taxon>
        <taxon>Cymbomonas</taxon>
    </lineage>
</organism>
<feature type="transmembrane region" description="Helical" evidence="1">
    <location>
        <begin position="70"/>
        <end position="90"/>
    </location>
</feature>
<dbReference type="Proteomes" id="UP001190700">
    <property type="component" value="Unassembled WGS sequence"/>
</dbReference>
<evidence type="ECO:0000313" key="3">
    <source>
        <dbReference type="Proteomes" id="UP001190700"/>
    </source>
</evidence>
<name>A0AAE0FEW0_9CHLO</name>
<gene>
    <name evidence="2" type="ORF">CYMTET_32536</name>
</gene>
<evidence type="ECO:0000313" key="2">
    <source>
        <dbReference type="EMBL" id="KAK3258415.1"/>
    </source>
</evidence>
<accession>A0AAE0FEW0</accession>
<protein>
    <submittedName>
        <fullName evidence="2">Uncharacterized protein</fullName>
    </submittedName>
</protein>
<keyword evidence="1" id="KW-0472">Membrane</keyword>